<evidence type="ECO:0000313" key="2">
    <source>
        <dbReference type="Proteomes" id="UP000314294"/>
    </source>
</evidence>
<dbReference type="EMBL" id="SRLO01000032">
    <property type="protein sequence ID" value="TNN83683.1"/>
    <property type="molecule type" value="Genomic_DNA"/>
</dbReference>
<name>A0A4Z2J2H8_9TELE</name>
<protein>
    <submittedName>
        <fullName evidence="1">Uncharacterized protein</fullName>
    </submittedName>
</protein>
<accession>A0A4Z2J2H8</accession>
<dbReference type="AlphaFoldDB" id="A0A4Z2J2H8"/>
<reference evidence="1 2" key="1">
    <citation type="submission" date="2019-03" db="EMBL/GenBank/DDBJ databases">
        <title>First draft genome of Liparis tanakae, snailfish: a comprehensive survey of snailfish specific genes.</title>
        <authorList>
            <person name="Kim W."/>
            <person name="Song I."/>
            <person name="Jeong J.-H."/>
            <person name="Kim D."/>
            <person name="Kim S."/>
            <person name="Ryu S."/>
            <person name="Song J.Y."/>
            <person name="Lee S.K."/>
        </authorList>
    </citation>
    <scope>NUCLEOTIDE SEQUENCE [LARGE SCALE GENOMIC DNA]</scope>
    <source>
        <tissue evidence="1">Muscle</tissue>
    </source>
</reference>
<gene>
    <name evidence="1" type="ORF">EYF80_006201</name>
</gene>
<comment type="caution">
    <text evidence="1">The sequence shown here is derived from an EMBL/GenBank/DDBJ whole genome shotgun (WGS) entry which is preliminary data.</text>
</comment>
<dbReference type="Proteomes" id="UP000314294">
    <property type="component" value="Unassembled WGS sequence"/>
</dbReference>
<proteinExistence type="predicted"/>
<organism evidence="1 2">
    <name type="scientific">Liparis tanakae</name>
    <name type="common">Tanaka's snailfish</name>
    <dbReference type="NCBI Taxonomy" id="230148"/>
    <lineage>
        <taxon>Eukaryota</taxon>
        <taxon>Metazoa</taxon>
        <taxon>Chordata</taxon>
        <taxon>Craniata</taxon>
        <taxon>Vertebrata</taxon>
        <taxon>Euteleostomi</taxon>
        <taxon>Actinopterygii</taxon>
        <taxon>Neopterygii</taxon>
        <taxon>Teleostei</taxon>
        <taxon>Neoteleostei</taxon>
        <taxon>Acanthomorphata</taxon>
        <taxon>Eupercaria</taxon>
        <taxon>Perciformes</taxon>
        <taxon>Cottioidei</taxon>
        <taxon>Cottales</taxon>
        <taxon>Liparidae</taxon>
        <taxon>Liparis</taxon>
    </lineage>
</organism>
<sequence>MCFSISWGWEPRRGERGLWAPWDFGDKGAPSINHWSLRDFLWSEEREKESESTFQILGKLGL</sequence>
<keyword evidence="2" id="KW-1185">Reference proteome</keyword>
<evidence type="ECO:0000313" key="1">
    <source>
        <dbReference type="EMBL" id="TNN83683.1"/>
    </source>
</evidence>